<evidence type="ECO:0000256" key="4">
    <source>
        <dbReference type="RuleBase" id="RU004560"/>
    </source>
</evidence>
<evidence type="ECO:0000256" key="3">
    <source>
        <dbReference type="ARBA" id="ARBA00023134"/>
    </source>
</evidence>
<dbReference type="InterPro" id="IPR025662">
    <property type="entry name" value="Sigma_54_int_dom_ATP-bd_1"/>
</dbReference>
<dbReference type="SUPFAM" id="SSF52540">
    <property type="entry name" value="P-loop containing nucleoside triphosphate hydrolases"/>
    <property type="match status" value="1"/>
</dbReference>
<feature type="domain" description="Septin-type G" evidence="7">
    <location>
        <begin position="33"/>
        <end position="354"/>
    </location>
</feature>
<dbReference type="GO" id="GO:0005938">
    <property type="term" value="C:cell cortex"/>
    <property type="evidence" value="ECO:0007669"/>
    <property type="project" value="UniProtKB-ARBA"/>
</dbReference>
<dbReference type="InterPro" id="IPR030379">
    <property type="entry name" value="G_SEPTIN_dom"/>
</dbReference>
<feature type="region of interest" description="Disordered" evidence="6">
    <location>
        <begin position="367"/>
        <end position="393"/>
    </location>
</feature>
<feature type="region of interest" description="Disordered" evidence="6">
    <location>
        <begin position="617"/>
        <end position="663"/>
    </location>
</feature>
<dbReference type="EMBL" id="JAHUZD010000072">
    <property type="protein sequence ID" value="KAI3404932.2"/>
    <property type="molecule type" value="Genomic_DNA"/>
</dbReference>
<dbReference type="Gene3D" id="3.40.50.300">
    <property type="entry name" value="P-loop containing nucleotide triphosphate hydrolases"/>
    <property type="match status" value="1"/>
</dbReference>
<keyword evidence="3 4" id="KW-0342">GTP-binding</keyword>
<comment type="caution">
    <text evidence="8">The sequence shown here is derived from an EMBL/GenBank/DDBJ whole genome shotgun (WGS) entry which is preliminary data.</text>
</comment>
<dbReference type="AlphaFoldDB" id="A0AAI9SY62"/>
<keyword evidence="2 4" id="KW-0547">Nucleotide-binding</keyword>
<evidence type="ECO:0000259" key="7">
    <source>
        <dbReference type="PROSITE" id="PS51719"/>
    </source>
</evidence>
<feature type="region of interest" description="Disordered" evidence="6">
    <location>
        <begin position="1"/>
        <end position="22"/>
    </location>
</feature>
<dbReference type="PANTHER" id="PTHR18884">
    <property type="entry name" value="SEPTIN"/>
    <property type="match status" value="1"/>
</dbReference>
<proteinExistence type="inferred from homology"/>
<gene>
    <name evidence="8" type="ORF">KGF56_002261</name>
</gene>
<feature type="region of interest" description="Disordered" evidence="6">
    <location>
        <begin position="405"/>
        <end position="443"/>
    </location>
</feature>
<reference evidence="8" key="1">
    <citation type="journal article" date="2022" name="DNA Res.">
        <title>Genome analysis of five recently described species of the CUG-Ser clade uncovers Candida theae as a new hybrid lineage with pathogenic potential in the Candida parapsilosis species complex.</title>
        <authorList>
            <person name="Mixao V."/>
            <person name="Del Olmo V."/>
            <person name="Hegedusova E."/>
            <person name="Saus E."/>
            <person name="Pryszcz L."/>
            <person name="Cillingova A."/>
            <person name="Nosek J."/>
            <person name="Gabaldon T."/>
        </authorList>
    </citation>
    <scope>NUCLEOTIDE SEQUENCE</scope>
    <source>
        <strain evidence="8">CBS 10844</strain>
    </source>
</reference>
<dbReference type="CDD" id="cd01850">
    <property type="entry name" value="CDC_Septin"/>
    <property type="match status" value="1"/>
</dbReference>
<accession>A0AAI9SY62</accession>
<dbReference type="InterPro" id="IPR016491">
    <property type="entry name" value="Septin"/>
</dbReference>
<dbReference type="InterPro" id="IPR027417">
    <property type="entry name" value="P-loop_NTPase"/>
</dbReference>
<feature type="compositionally biased region" description="Low complexity" evidence="6">
    <location>
        <begin position="624"/>
        <end position="663"/>
    </location>
</feature>
<keyword evidence="9" id="KW-1185">Reference proteome</keyword>
<evidence type="ECO:0000256" key="1">
    <source>
        <dbReference type="ARBA" id="ARBA00004266"/>
    </source>
</evidence>
<dbReference type="GO" id="GO:0005935">
    <property type="term" value="C:cellular bud neck"/>
    <property type="evidence" value="ECO:0007669"/>
    <property type="project" value="UniProtKB-SubCell"/>
</dbReference>
<comment type="subcellular location">
    <subcellularLocation>
        <location evidence="1">Bud neck</location>
    </subcellularLocation>
</comment>
<dbReference type="PROSITE" id="PS00675">
    <property type="entry name" value="SIGMA54_INTERACT_1"/>
    <property type="match status" value="1"/>
</dbReference>
<dbReference type="Pfam" id="PF00735">
    <property type="entry name" value="Septin"/>
    <property type="match status" value="1"/>
</dbReference>
<dbReference type="GO" id="GO:0032156">
    <property type="term" value="C:septin cytoskeleton"/>
    <property type="evidence" value="ECO:0007669"/>
    <property type="project" value="UniProtKB-ARBA"/>
</dbReference>
<dbReference type="RefSeq" id="XP_049180677.1">
    <property type="nucleotide sequence ID" value="XM_049323471.1"/>
</dbReference>
<feature type="compositionally biased region" description="Polar residues" evidence="6">
    <location>
        <begin position="558"/>
        <end position="568"/>
    </location>
</feature>
<dbReference type="Proteomes" id="UP001202479">
    <property type="component" value="Unassembled WGS sequence"/>
</dbReference>
<evidence type="ECO:0000256" key="6">
    <source>
        <dbReference type="SAM" id="MobiDB-lite"/>
    </source>
</evidence>
<feature type="compositionally biased region" description="Low complexity" evidence="6">
    <location>
        <begin position="424"/>
        <end position="439"/>
    </location>
</feature>
<evidence type="ECO:0000256" key="5">
    <source>
        <dbReference type="SAM" id="Coils"/>
    </source>
</evidence>
<comment type="similarity">
    <text evidence="4">Belongs to the TRAFAC class TrmE-Era-EngA-EngB-Septin-like GTPase superfamily. Septin GTPase family.</text>
</comment>
<keyword evidence="5" id="KW-0175">Coiled coil</keyword>
<organism evidence="8 9">
    <name type="scientific">Candida oxycetoniae</name>
    <dbReference type="NCBI Taxonomy" id="497107"/>
    <lineage>
        <taxon>Eukaryota</taxon>
        <taxon>Fungi</taxon>
        <taxon>Dikarya</taxon>
        <taxon>Ascomycota</taxon>
        <taxon>Saccharomycotina</taxon>
        <taxon>Pichiomycetes</taxon>
        <taxon>Debaryomycetaceae</taxon>
        <taxon>Candida/Lodderomyces clade</taxon>
        <taxon>Candida</taxon>
    </lineage>
</organism>
<feature type="compositionally biased region" description="Basic and acidic residues" evidence="6">
    <location>
        <begin position="369"/>
        <end position="384"/>
    </location>
</feature>
<evidence type="ECO:0000313" key="8">
    <source>
        <dbReference type="EMBL" id="KAI3404932.2"/>
    </source>
</evidence>
<feature type="region of interest" description="Disordered" evidence="6">
    <location>
        <begin position="558"/>
        <end position="586"/>
    </location>
</feature>
<dbReference type="GeneID" id="73379878"/>
<evidence type="ECO:0000313" key="9">
    <source>
        <dbReference type="Proteomes" id="UP001202479"/>
    </source>
</evidence>
<evidence type="ECO:0000256" key="2">
    <source>
        <dbReference type="ARBA" id="ARBA00022741"/>
    </source>
</evidence>
<feature type="compositionally biased region" description="Acidic residues" evidence="6">
    <location>
        <begin position="577"/>
        <end position="586"/>
    </location>
</feature>
<protein>
    <recommendedName>
        <fullName evidence="7">Septin-type G domain-containing protein</fullName>
    </recommendedName>
</protein>
<feature type="coiled-coil region" evidence="5">
    <location>
        <begin position="522"/>
        <end position="556"/>
    </location>
</feature>
<name>A0AAI9SY62_9ASCO</name>
<sequence>MDSYNYGSPIVNNGNGHTSHHSPIINYRKDAKKGIKFTFMVVGESGTGKTTFINSLLNKKVLNHRYETGQSALSSVGETKTLSFTSAKSVALPNTSMLTRSEFNPSTINEEPGIALSETKVEIIDDDNLKILLNIIDTPGFGENLNNEICFVEIENYLKQQFDLVLAEETRIKRNPRFVDTRVHVMLYFITPTGHGLREIDIQCMKRLSKYVNIIPVIGKADTFTPKELQFFKQQIRIDIEKFNVPIFQFDNFLNEYDEEEDHDLIQECKFLSDLQPFAVVTSEESFEIKDNKTGQTKIIKARMYPWGFVDIEDTRASDFAILKSVLLGSHLQDLKDLTHDFLYETYRTERLTKVTGGDVFNEDDYEESEFHDTVEHHETDDKGGVSNSGAIPSLSNLAQLTNTAGDAHHNHGNGHGHGHNNDNHSINSTSSSAKKSTSMLLDDETSISSIPHLKNYTNYTSSTSTFSVEERAPNNNAFKRLSIGPQRNQLRQISETVPYVLRHERILERQHKLEEMEMASAKELANRAALLEKKAQLLKQKEKELMRQLELANRNKNSHNISVARQSDNVEVVNHDDDDDDDDDADAAVAAANNKQRHSREGNGYIAKDETLTDLHSLVNEKQQQQQQPPLQPPLLSLEQQQQQSSQPSSPQQQQPPQKLQR</sequence>
<dbReference type="PROSITE" id="PS51719">
    <property type="entry name" value="G_SEPTIN"/>
    <property type="match status" value="1"/>
</dbReference>
<dbReference type="GO" id="GO:0005525">
    <property type="term" value="F:GTP binding"/>
    <property type="evidence" value="ECO:0007669"/>
    <property type="project" value="UniProtKB-KW"/>
</dbReference>